<organism evidence="2 3">
    <name type="scientific">Aeromicrobium erythreum</name>
    <dbReference type="NCBI Taxonomy" id="2041"/>
    <lineage>
        <taxon>Bacteria</taxon>
        <taxon>Bacillati</taxon>
        <taxon>Actinomycetota</taxon>
        <taxon>Actinomycetes</taxon>
        <taxon>Propionibacteriales</taxon>
        <taxon>Nocardioidaceae</taxon>
        <taxon>Aeromicrobium</taxon>
    </lineage>
</organism>
<name>A0A0U3KFU9_9ACTN</name>
<feature type="compositionally biased region" description="Polar residues" evidence="1">
    <location>
        <begin position="92"/>
        <end position="106"/>
    </location>
</feature>
<gene>
    <name evidence="2" type="ORF">AERYTH_03825</name>
</gene>
<dbReference type="STRING" id="2041.AERYTH_03825"/>
<protein>
    <submittedName>
        <fullName evidence="2">Uncharacterized protein</fullName>
    </submittedName>
</protein>
<dbReference type="PATRIC" id="fig|2041.4.peg.798"/>
<proteinExistence type="predicted"/>
<evidence type="ECO:0000256" key="1">
    <source>
        <dbReference type="SAM" id="MobiDB-lite"/>
    </source>
</evidence>
<evidence type="ECO:0000313" key="2">
    <source>
        <dbReference type="EMBL" id="ALX03891.1"/>
    </source>
</evidence>
<accession>A0A0U3KFU9</accession>
<evidence type="ECO:0000313" key="3">
    <source>
        <dbReference type="Proteomes" id="UP000067689"/>
    </source>
</evidence>
<dbReference type="EMBL" id="CP011502">
    <property type="protein sequence ID" value="ALX03891.1"/>
    <property type="molecule type" value="Genomic_DNA"/>
</dbReference>
<reference evidence="2 3" key="1">
    <citation type="journal article" date="1991" name="Int. J. Syst. Bacteriol.">
        <title>Description of the erythromycin-producing bacterium Arthrobacter sp. strain NRRL B-3381 as Aeromicrobium erythreum gen. nov., sp. nov.</title>
        <authorList>
            <person name="Miller E.S."/>
            <person name="Woese C.R."/>
            <person name="Brenner S."/>
        </authorList>
    </citation>
    <scope>NUCLEOTIDE SEQUENCE [LARGE SCALE GENOMIC DNA]</scope>
    <source>
        <strain evidence="2 3">AR18</strain>
    </source>
</reference>
<dbReference type="AlphaFoldDB" id="A0A0U3KFU9"/>
<dbReference type="Proteomes" id="UP000067689">
    <property type="component" value="Chromosome"/>
</dbReference>
<dbReference type="KEGG" id="aer:AERYTH_03825"/>
<sequence>MWAYDPTMRRLTVLLVVGLLLGACAQDPEPPRSFPPIGERVWQRFDGTGSVSETARTNEPVRVVSVQLACTGDSGDQELTVTTPLGTAGQPCPNTSRDGSISQSLDEATEPYPAGALPVRVDAPDGVRWSVAVTVNAGDAADIVP</sequence>
<feature type="region of interest" description="Disordered" evidence="1">
    <location>
        <begin position="75"/>
        <end position="106"/>
    </location>
</feature>
<keyword evidence="3" id="KW-1185">Reference proteome</keyword>